<dbReference type="InterPro" id="IPR051622">
    <property type="entry name" value="R-tyr_protein_phosphatases"/>
</dbReference>
<dbReference type="Gene3D" id="1.10.287.90">
    <property type="match status" value="1"/>
</dbReference>
<feature type="transmembrane region" description="Helical" evidence="7">
    <location>
        <begin position="472"/>
        <end position="499"/>
    </location>
</feature>
<dbReference type="PANTHER" id="PTHR24051">
    <property type="entry name" value="SUSHI DOMAIN-CONTAINING PROTEIN 1"/>
    <property type="match status" value="1"/>
</dbReference>
<evidence type="ECO:0000256" key="3">
    <source>
        <dbReference type="ARBA" id="ARBA00022737"/>
    </source>
</evidence>
<keyword evidence="10" id="KW-1185">Reference proteome</keyword>
<evidence type="ECO:0000256" key="1">
    <source>
        <dbReference type="ARBA" id="ARBA00004370"/>
    </source>
</evidence>
<evidence type="ECO:0000313" key="9">
    <source>
        <dbReference type="EMBL" id="VDI65230.1"/>
    </source>
</evidence>
<protein>
    <recommendedName>
        <fullName evidence="6">Cytochrome c oxidase polypeptide II</fullName>
    </recommendedName>
</protein>
<dbReference type="CDD" id="cd00063">
    <property type="entry name" value="FN3"/>
    <property type="match status" value="2"/>
</dbReference>
<reference evidence="9" key="1">
    <citation type="submission" date="2018-11" db="EMBL/GenBank/DDBJ databases">
        <authorList>
            <person name="Alioto T."/>
            <person name="Alioto T."/>
        </authorList>
    </citation>
    <scope>NUCLEOTIDE SEQUENCE</scope>
</reference>
<dbReference type="EMBL" id="UYJE01008591">
    <property type="protein sequence ID" value="VDI65230.1"/>
    <property type="molecule type" value="Genomic_DNA"/>
</dbReference>
<sequence>SLFTSYRLSVVNGSVQVDWSIDSNYDDVVDSLALSFAIIRYGECDCDTNPVYSSLPLSNTTSYTLSSLIKWTTYNVRLVITSSQQNIYDVHKQVEGEITTPETEPSGFVKSVSEIAKTSSSFTVSWNDPDCRQKGGAFLRYDVVVSGFSQNFSTTDRFKQITGLQTHTDYNVQIAYVNNIGAGPLSPMQSFKTGEGLPAAPTTLMLTPSIRSITVRARTGAGYGNYSSHQSTVTQEDYPDAPTSLAVTFRNESCLGLSWRAPIVTNGVVSSYLISYQDTTQPSQELNTTTGGLIRFTLLCLLQPGRRYQIKVAAKTSRGFGDPDHMFEYTEQSTPTSPPAPKKIRSTATTIVISIDPVILTTGPLTAYVIYVHDFTVGSGKRKRAVGNPPGVETAILLPNEVLTTTFFTIGDEKIYNSIQNNPLVSGHQYDVYLQIRSTLLSVTKSSYSKMVLTPTPSTLAPNPVVAASTDYTGVIIAIIVIIIFIIIAIVVICVLVWYRRRRSYAAYAAHTDDNGKRVEYKSNYCTEPTPDTICYVEEGEVAVVMTGVMYPDVIESVNCACPNNDYNLQLKRAYDVTTFQITHEFVCSMRTCNMNTSNRRVCRKIKKDETTEYRCTCPEEYECRMEPSARKGYCERRVEM</sequence>
<comment type="caution">
    <text evidence="9">The sequence shown here is derived from an EMBL/GenBank/DDBJ whole genome shotgun (WGS) entry which is preliminary data.</text>
</comment>
<accession>A0A8B6GKJ6</accession>
<keyword evidence="4 7" id="KW-0472">Membrane</keyword>
<dbReference type="SMART" id="SM00060">
    <property type="entry name" value="FN3"/>
    <property type="match status" value="2"/>
</dbReference>
<feature type="domain" description="Fibronectin type-III" evidence="8">
    <location>
        <begin position="104"/>
        <end position="196"/>
    </location>
</feature>
<keyword evidence="5" id="KW-1015">Disulfide bond</keyword>
<keyword evidence="2 7" id="KW-0812">Transmembrane</keyword>
<feature type="domain" description="Fibronectin type-III" evidence="8">
    <location>
        <begin position="241"/>
        <end position="340"/>
    </location>
</feature>
<proteinExistence type="predicted"/>
<evidence type="ECO:0000259" key="8">
    <source>
        <dbReference type="PROSITE" id="PS50853"/>
    </source>
</evidence>
<dbReference type="GO" id="GO:0016020">
    <property type="term" value="C:membrane"/>
    <property type="evidence" value="ECO:0007669"/>
    <property type="project" value="UniProtKB-SubCell"/>
</dbReference>
<dbReference type="Proteomes" id="UP000596742">
    <property type="component" value="Unassembled WGS sequence"/>
</dbReference>
<gene>
    <name evidence="9" type="ORF">MGAL_10B078016</name>
</gene>
<dbReference type="PANTHER" id="PTHR24051:SF9">
    <property type="entry name" value="FIBRONECTIN TYPE-III DOMAIN-CONTAINING PROTEIN"/>
    <property type="match status" value="1"/>
</dbReference>
<keyword evidence="7" id="KW-1133">Transmembrane helix</keyword>
<dbReference type="PROSITE" id="PS50853">
    <property type="entry name" value="FN3"/>
    <property type="match status" value="3"/>
</dbReference>
<dbReference type="Gene3D" id="2.60.40.10">
    <property type="entry name" value="Immunoglobulins"/>
    <property type="match status" value="2"/>
</dbReference>
<name>A0A8B6GKJ6_MYTGA</name>
<keyword evidence="3" id="KW-0677">Repeat</keyword>
<dbReference type="InterPro" id="IPR013783">
    <property type="entry name" value="Ig-like_fold"/>
</dbReference>
<evidence type="ECO:0000313" key="10">
    <source>
        <dbReference type="Proteomes" id="UP000596742"/>
    </source>
</evidence>
<evidence type="ECO:0000256" key="4">
    <source>
        <dbReference type="ARBA" id="ARBA00023136"/>
    </source>
</evidence>
<dbReference type="SUPFAM" id="SSF49265">
    <property type="entry name" value="Fibronectin type III"/>
    <property type="match status" value="2"/>
</dbReference>
<evidence type="ECO:0000256" key="2">
    <source>
        <dbReference type="ARBA" id="ARBA00022692"/>
    </source>
</evidence>
<dbReference type="Pfam" id="PF00041">
    <property type="entry name" value="fn3"/>
    <property type="match status" value="2"/>
</dbReference>
<evidence type="ECO:0000256" key="5">
    <source>
        <dbReference type="ARBA" id="ARBA00023157"/>
    </source>
</evidence>
<dbReference type="InterPro" id="IPR003961">
    <property type="entry name" value="FN3_dom"/>
</dbReference>
<dbReference type="OrthoDB" id="6058203at2759"/>
<dbReference type="AlphaFoldDB" id="A0A8B6GKJ6"/>
<feature type="non-terminal residue" evidence="9">
    <location>
        <position position="641"/>
    </location>
</feature>
<dbReference type="InterPro" id="IPR036116">
    <property type="entry name" value="FN3_sf"/>
</dbReference>
<organism evidence="9 10">
    <name type="scientific">Mytilus galloprovincialis</name>
    <name type="common">Mediterranean mussel</name>
    <dbReference type="NCBI Taxonomy" id="29158"/>
    <lineage>
        <taxon>Eukaryota</taxon>
        <taxon>Metazoa</taxon>
        <taxon>Spiralia</taxon>
        <taxon>Lophotrochozoa</taxon>
        <taxon>Mollusca</taxon>
        <taxon>Bivalvia</taxon>
        <taxon>Autobranchia</taxon>
        <taxon>Pteriomorphia</taxon>
        <taxon>Mytilida</taxon>
        <taxon>Mytiloidea</taxon>
        <taxon>Mytilidae</taxon>
        <taxon>Mytilinae</taxon>
        <taxon>Mytilus</taxon>
    </lineage>
</organism>
<comment type="subcellular location">
    <subcellularLocation>
        <location evidence="1">Membrane</location>
    </subcellularLocation>
</comment>
<evidence type="ECO:0000256" key="7">
    <source>
        <dbReference type="SAM" id="Phobius"/>
    </source>
</evidence>
<evidence type="ECO:0000256" key="6">
    <source>
        <dbReference type="ARBA" id="ARBA00031389"/>
    </source>
</evidence>
<feature type="domain" description="Fibronectin type-III" evidence="8">
    <location>
        <begin position="1"/>
        <end position="103"/>
    </location>
</feature>
<dbReference type="InterPro" id="IPR036257">
    <property type="entry name" value="Cyt_c_oxidase_su2_TM_sf"/>
</dbReference>